<comment type="caution">
    <text evidence="4">The sequence shown here is derived from an EMBL/GenBank/DDBJ whole genome shotgun (WGS) entry which is preliminary data.</text>
</comment>
<sequence length="627" mass="70437">MSFAESSPVMSMDDVMAATNEFEARGFNHSYYLPLHMAILKGDWESAKSFLDADPSAWTSKITSLARTPLHVAAVGAQWKILEKLVHHVPSELLAELDSMGFTCLHYVAMGESIDAAKALLAKNHSLTQITDFKGFTPLLYSVTSTRCKEMAWYLAMNTVDERPGFPFSSESSRQLVALLTAAGFHGKENFWLNADITMYLLQRYPNLATISDSNGSIILNVLSKKTSDFQSGNKFGILHRCIYHCVPAQLDHLPHGDLRDSYDQSSHHQSYSGSKIWNAIQTSAPSIKHLRDVKLRQVFSERLVEHVCSQASTMSNTQFWESFVSMDIIYNATSSGIVEILRICFQFFPDLVWTRIPNEGYIAQIAIKYRQEKVFGFICKMPIISKILILALDESHNTTSHLAARSAHSQLLSVSGAAFKMQKELQWFKKVEQLDHPIHKEIKNQDGKTAWQLFKEEHKNLLEESEKWMKDTANSCSIVAALIVTTVFTAVLTVPGGNNQEKGFPIFLPDNTFLVFAASVTLALFSSMASLLMFLSILTARYAEKDFLKALPRRLIWGLALLFYAIVTTMVAFAAALSLVLRNRLKWVWIPIAIMACVPMALFAKLQIPLFGGMIISTYRSSIYHP</sequence>
<comment type="subcellular location">
    <subcellularLocation>
        <location evidence="1">Cell membrane</location>
        <topology evidence="1">Peripheral membrane protein</topology>
        <orientation evidence="1">Cytoplasmic side</orientation>
    </subcellularLocation>
</comment>
<keyword evidence="2" id="KW-0472">Membrane</keyword>
<evidence type="ECO:0000256" key="1">
    <source>
        <dbReference type="ARBA" id="ARBA00004413"/>
    </source>
</evidence>
<dbReference type="SUPFAM" id="SSF48403">
    <property type="entry name" value="Ankyrin repeat"/>
    <property type="match status" value="1"/>
</dbReference>
<dbReference type="InterPro" id="IPR002110">
    <property type="entry name" value="Ankyrin_rpt"/>
</dbReference>
<feature type="transmembrane region" description="Helical" evidence="2">
    <location>
        <begin position="588"/>
        <end position="605"/>
    </location>
</feature>
<keyword evidence="2" id="KW-0812">Transmembrane</keyword>
<dbReference type="EMBL" id="SDMP01000001">
    <property type="protein sequence ID" value="RYR79844.1"/>
    <property type="molecule type" value="Genomic_DNA"/>
</dbReference>
<dbReference type="Gene3D" id="1.25.40.20">
    <property type="entry name" value="Ankyrin repeat-containing domain"/>
    <property type="match status" value="1"/>
</dbReference>
<feature type="transmembrane region" description="Helical" evidence="2">
    <location>
        <begin position="515"/>
        <end position="544"/>
    </location>
</feature>
<proteinExistence type="predicted"/>
<evidence type="ECO:0000313" key="5">
    <source>
        <dbReference type="Proteomes" id="UP000289738"/>
    </source>
</evidence>
<feature type="transmembrane region" description="Helical" evidence="2">
    <location>
        <begin position="556"/>
        <end position="582"/>
    </location>
</feature>
<dbReference type="PANTHER" id="PTHR24177">
    <property type="entry name" value="CASKIN"/>
    <property type="match status" value="1"/>
</dbReference>
<dbReference type="InterPro" id="IPR026961">
    <property type="entry name" value="PGG_dom"/>
</dbReference>
<feature type="domain" description="PGG" evidence="3">
    <location>
        <begin position="467"/>
        <end position="580"/>
    </location>
</feature>
<dbReference type="Proteomes" id="UP000289738">
    <property type="component" value="Chromosome A01"/>
</dbReference>
<reference evidence="4 5" key="1">
    <citation type="submission" date="2019-01" db="EMBL/GenBank/DDBJ databases">
        <title>Sequencing of cultivated peanut Arachis hypogaea provides insights into genome evolution and oil improvement.</title>
        <authorList>
            <person name="Chen X."/>
        </authorList>
    </citation>
    <scope>NUCLEOTIDE SEQUENCE [LARGE SCALE GENOMIC DNA]</scope>
    <source>
        <strain evidence="5">cv. Fuhuasheng</strain>
        <tissue evidence="4">Leaves</tissue>
    </source>
</reference>
<keyword evidence="5" id="KW-1185">Reference proteome</keyword>
<keyword evidence="2" id="KW-1133">Transmembrane helix</keyword>
<dbReference type="STRING" id="3818.A0A445EWQ2"/>
<evidence type="ECO:0000259" key="3">
    <source>
        <dbReference type="Pfam" id="PF13962"/>
    </source>
</evidence>
<name>A0A445EWQ2_ARAHY</name>
<dbReference type="AlphaFoldDB" id="A0A445EWQ2"/>
<gene>
    <name evidence="4" type="ORF">Ahy_A01g004644</name>
</gene>
<evidence type="ECO:0000256" key="2">
    <source>
        <dbReference type="SAM" id="Phobius"/>
    </source>
</evidence>
<dbReference type="SMART" id="SM00248">
    <property type="entry name" value="ANK"/>
    <property type="match status" value="3"/>
</dbReference>
<organism evidence="4 5">
    <name type="scientific">Arachis hypogaea</name>
    <name type="common">Peanut</name>
    <dbReference type="NCBI Taxonomy" id="3818"/>
    <lineage>
        <taxon>Eukaryota</taxon>
        <taxon>Viridiplantae</taxon>
        <taxon>Streptophyta</taxon>
        <taxon>Embryophyta</taxon>
        <taxon>Tracheophyta</taxon>
        <taxon>Spermatophyta</taxon>
        <taxon>Magnoliopsida</taxon>
        <taxon>eudicotyledons</taxon>
        <taxon>Gunneridae</taxon>
        <taxon>Pentapetalae</taxon>
        <taxon>rosids</taxon>
        <taxon>fabids</taxon>
        <taxon>Fabales</taxon>
        <taxon>Fabaceae</taxon>
        <taxon>Papilionoideae</taxon>
        <taxon>50 kb inversion clade</taxon>
        <taxon>dalbergioids sensu lato</taxon>
        <taxon>Dalbergieae</taxon>
        <taxon>Pterocarpus clade</taxon>
        <taxon>Arachis</taxon>
    </lineage>
</organism>
<dbReference type="Pfam" id="PF13962">
    <property type="entry name" value="PGG"/>
    <property type="match status" value="1"/>
</dbReference>
<dbReference type="PANTHER" id="PTHR24177:SF365">
    <property type="entry name" value="ANKYRIN REPEAT-CONTAINING PROTEIN NPR4-LIKE ISOFORM X1"/>
    <property type="match status" value="1"/>
</dbReference>
<evidence type="ECO:0000313" key="4">
    <source>
        <dbReference type="EMBL" id="RYR79844.1"/>
    </source>
</evidence>
<dbReference type="GO" id="GO:0005886">
    <property type="term" value="C:plasma membrane"/>
    <property type="evidence" value="ECO:0007669"/>
    <property type="project" value="UniProtKB-SubCell"/>
</dbReference>
<accession>A0A445EWQ2</accession>
<feature type="transmembrane region" description="Helical" evidence="2">
    <location>
        <begin position="477"/>
        <end position="495"/>
    </location>
</feature>
<dbReference type="InterPro" id="IPR036770">
    <property type="entry name" value="Ankyrin_rpt-contain_sf"/>
</dbReference>
<protein>
    <recommendedName>
        <fullName evidence="3">PGG domain-containing protein</fullName>
    </recommendedName>
</protein>